<feature type="domain" description="EGF-like" evidence="9">
    <location>
        <begin position="387"/>
        <end position="424"/>
    </location>
</feature>
<feature type="disulfide bond" evidence="7">
    <location>
        <begin position="427"/>
        <end position="436"/>
    </location>
</feature>
<sequence>MDNCYLIILLSWCSLSIANGLNDITTVYEINTLNSDLEEVKYLNTCTVSVHVPAVAKQLPLFSSNSNGSISGTNIPPLYSRTLTKWKRLDGSGILDDYMEKQMLDFKQINTNLPPISHLLPHRFFNWPRVIEYGLVFNESYMNAFYNNNSTLPFNTLLVTFYTFEPTRTQLYWDSNDSHLIEITTRNGNNITVCYYNEKTECKEYIFSFGYNAANNSRILITLFGEFIISDVHGPQILYTNFHLPKGFTQYTGIKHVHEGISSLFYILYQAIPTHIVSPWLEMKNSTAVFIFYFAQPGHTVKTSLEDETTETLLQLEGLELDRVYYTAELERVLTKVNIPSWTGKKRIRVDGDKTVMGNIWEQTELNQYKVQGPKSCAKSNMMDIYNTLERGGTSEPVDICFNGGRLKNVTCACPPGFAGNQCELPCGRNRFGQKCSSVCSKSSNECKGMILCTPDYGCTCAPGYHGNQCIQQCQEGTYGADCAQTCDHCKNGCDRYTGACRGDCSKPYLIRPYCKQTHSYLMKAAEIVNKSFNSVQLQVDLTPNNVMRSSANVMIYLVQYREDNSFVWNDGPSEVYSPVMSHILVKGLNPGRVYEFRVILIDETSENHDPSLSKTTKGHTKCSVSVKQEYLNIDSTSNTSIALSWDKETGPRNTECPTKNYLLEVDEVTDTGYVKTREVVNIKRNSYQLETLSPGQTYYIKLRKITINGETVTISRINITTDDTVDLSKEVVGVTIRKMDSRIKIDWFPIPIYKKYFVKYKLTKYMSCNEDNLKSSLEIMETPNTTTSLSFLNLEPYAYYKLFVTVDKNQMMKEFNSSFITPGTVPTDSPTLSSAPKVTNESIHLFLTNYSDSCERMNGVFKQYKIELYDYSQKLIQSYETEDGKLDITGLESETQYLVKIYSVNHVGFNPTVSLQHNFTTKPNTLVRELTAYKTTPSMIGLRWKVPDMSTILAINIELRSETDSKKINVTSSLHSLLCKPWRGFYCVEVTGLMENNKYSITVDAFSKELPEGSVSKPILAVTKETTPSAVSEITLKHSSDTNMTLSWRIPFTLNGTLRSFDIQLEQLSSFDDKICCQINKTTYPVSEEQEIYSLTLQDIKPASSYQINIRPLARRLGPEAKEIIETPPPRVPFQHVPLVRIDGKKIKFPIQNNSVDASDNVYKTLATEILIIKQIIAGKTNETSATTDSIRAEMSQILGNNNNWVLIQVCKVADVNCTVDVKPDYPDIIIFKILLVQVNQYLSAKSYTILESYLYP</sequence>
<evidence type="ECO:0000259" key="10">
    <source>
        <dbReference type="PROSITE" id="PS50853"/>
    </source>
</evidence>
<proteinExistence type="predicted"/>
<evidence type="ECO:0000256" key="1">
    <source>
        <dbReference type="ARBA" id="ARBA00022473"/>
    </source>
</evidence>
<accession>A0A8D9A929</accession>
<keyword evidence="12" id="KW-0675">Receptor</keyword>
<dbReference type="SUPFAM" id="SSF57184">
    <property type="entry name" value="Growth factor receptor domain"/>
    <property type="match status" value="1"/>
</dbReference>
<keyword evidence="12" id="KW-0808">Transferase</keyword>
<name>A0A8D9A929_9HEMI</name>
<organism evidence="12">
    <name type="scientific">Cacopsylla melanoneura</name>
    <dbReference type="NCBI Taxonomy" id="428564"/>
    <lineage>
        <taxon>Eukaryota</taxon>
        <taxon>Metazoa</taxon>
        <taxon>Ecdysozoa</taxon>
        <taxon>Arthropoda</taxon>
        <taxon>Hexapoda</taxon>
        <taxon>Insecta</taxon>
        <taxon>Pterygota</taxon>
        <taxon>Neoptera</taxon>
        <taxon>Paraneoptera</taxon>
        <taxon>Hemiptera</taxon>
        <taxon>Sternorrhyncha</taxon>
        <taxon>Psylloidea</taxon>
        <taxon>Psyllidae</taxon>
        <taxon>Psyllinae</taxon>
        <taxon>Cacopsylla</taxon>
    </lineage>
</organism>
<evidence type="ECO:0000256" key="6">
    <source>
        <dbReference type="PROSITE-ProRule" id="PRU00182"/>
    </source>
</evidence>
<feature type="signal peptide" evidence="8">
    <location>
        <begin position="1"/>
        <end position="20"/>
    </location>
</feature>
<keyword evidence="12" id="KW-0418">Kinase</keyword>
<dbReference type="InterPro" id="IPR050713">
    <property type="entry name" value="RTP_Phos/Ushers"/>
</dbReference>
<evidence type="ECO:0000256" key="8">
    <source>
        <dbReference type="SAM" id="SignalP"/>
    </source>
</evidence>
<feature type="domain" description="Fibronectin type-III" evidence="10">
    <location>
        <begin position="830"/>
        <end position="925"/>
    </location>
</feature>
<dbReference type="PROSITE" id="PS00022">
    <property type="entry name" value="EGF_1"/>
    <property type="match status" value="2"/>
</dbReference>
<dbReference type="GO" id="GO:0007154">
    <property type="term" value="P:cell communication"/>
    <property type="evidence" value="ECO:0007669"/>
    <property type="project" value="InterPro"/>
</dbReference>
<comment type="caution">
    <text evidence="5">Lacks conserved residue(s) required for the propagation of feature annotation.</text>
</comment>
<dbReference type="InterPro" id="IPR009030">
    <property type="entry name" value="Growth_fac_rcpt_cys_sf"/>
</dbReference>
<dbReference type="SUPFAM" id="SSF49265">
    <property type="entry name" value="Fibronectin type III"/>
    <property type="match status" value="3"/>
</dbReference>
<dbReference type="PROSITE" id="PS51051">
    <property type="entry name" value="DSL"/>
    <property type="match status" value="1"/>
</dbReference>
<dbReference type="InterPro" id="IPR006212">
    <property type="entry name" value="Furin_repeat"/>
</dbReference>
<keyword evidence="2 5" id="KW-0245">EGF-like domain</keyword>
<keyword evidence="8" id="KW-0732">Signal</keyword>
<dbReference type="PANTHER" id="PTHR46957:SF3">
    <property type="entry name" value="CYTOKINE RECEPTOR"/>
    <property type="match status" value="1"/>
</dbReference>
<feature type="disulfide bond" evidence="7">
    <location>
        <begin position="461"/>
        <end position="470"/>
    </location>
</feature>
<feature type="domain" description="Fibronectin type-III" evidence="10">
    <location>
        <begin position="628"/>
        <end position="725"/>
    </location>
</feature>
<evidence type="ECO:0000259" key="11">
    <source>
        <dbReference type="PROSITE" id="PS51051"/>
    </source>
</evidence>
<protein>
    <submittedName>
        <fullName evidence="12">Tyrosine-protein kinase receptor Tie-1</fullName>
    </submittedName>
</protein>
<feature type="chain" id="PRO_5034854957" evidence="8">
    <location>
        <begin position="21"/>
        <end position="1258"/>
    </location>
</feature>
<dbReference type="CDD" id="cd00063">
    <property type="entry name" value="FN3"/>
    <property type="match status" value="2"/>
</dbReference>
<dbReference type="AlphaFoldDB" id="A0A8D9A929"/>
<evidence type="ECO:0000259" key="9">
    <source>
        <dbReference type="PROSITE" id="PS50026"/>
    </source>
</evidence>
<dbReference type="InterPro" id="IPR013783">
    <property type="entry name" value="Ig-like_fold"/>
</dbReference>
<dbReference type="SMART" id="SM00181">
    <property type="entry name" value="EGF"/>
    <property type="match status" value="2"/>
</dbReference>
<dbReference type="PROSITE" id="PS50889">
    <property type="entry name" value="S4"/>
    <property type="match status" value="1"/>
</dbReference>
<dbReference type="GO" id="GO:0016020">
    <property type="term" value="C:membrane"/>
    <property type="evidence" value="ECO:0007669"/>
    <property type="project" value="UniProtKB-SubCell"/>
</dbReference>
<keyword evidence="6" id="KW-0694">RNA-binding</keyword>
<feature type="domain" description="DSL" evidence="11">
    <location>
        <begin position="425"/>
        <end position="470"/>
    </location>
</feature>
<reference evidence="12" key="1">
    <citation type="submission" date="2021-05" db="EMBL/GenBank/DDBJ databases">
        <authorList>
            <person name="Alioto T."/>
            <person name="Alioto T."/>
            <person name="Gomez Garrido J."/>
        </authorList>
    </citation>
    <scope>NUCLEOTIDE SEQUENCE</scope>
</reference>
<dbReference type="InterPro" id="IPR001774">
    <property type="entry name" value="DSL"/>
</dbReference>
<evidence type="ECO:0000256" key="3">
    <source>
        <dbReference type="ARBA" id="ARBA00022737"/>
    </source>
</evidence>
<feature type="disulfide bond" evidence="5">
    <location>
        <begin position="414"/>
        <end position="423"/>
    </location>
</feature>
<dbReference type="InterPro" id="IPR036116">
    <property type="entry name" value="FN3_sf"/>
</dbReference>
<dbReference type="Gene3D" id="2.170.300.10">
    <property type="entry name" value="Tie2 ligand-binding domain superfamily"/>
    <property type="match status" value="1"/>
</dbReference>
<keyword evidence="1" id="KW-0217">Developmental protein</keyword>
<dbReference type="PANTHER" id="PTHR46957">
    <property type="entry name" value="CYTOKINE RECEPTOR"/>
    <property type="match status" value="1"/>
</dbReference>
<dbReference type="InterPro" id="IPR000742">
    <property type="entry name" value="EGF"/>
</dbReference>
<evidence type="ECO:0000256" key="4">
    <source>
        <dbReference type="ARBA" id="ARBA00023157"/>
    </source>
</evidence>
<evidence type="ECO:0000256" key="7">
    <source>
        <dbReference type="PROSITE-ProRule" id="PRU00377"/>
    </source>
</evidence>
<keyword evidence="4 5" id="KW-1015">Disulfide bond</keyword>
<dbReference type="CDD" id="cd00064">
    <property type="entry name" value="FU"/>
    <property type="match status" value="1"/>
</dbReference>
<dbReference type="GO" id="GO:0003723">
    <property type="term" value="F:RNA binding"/>
    <property type="evidence" value="ECO:0007669"/>
    <property type="project" value="UniProtKB-KW"/>
</dbReference>
<dbReference type="SMART" id="SM00060">
    <property type="entry name" value="FN3"/>
    <property type="match status" value="5"/>
</dbReference>
<dbReference type="PROSITE" id="PS50853">
    <property type="entry name" value="FN3"/>
    <property type="match status" value="3"/>
</dbReference>
<evidence type="ECO:0000256" key="5">
    <source>
        <dbReference type="PROSITE-ProRule" id="PRU00076"/>
    </source>
</evidence>
<evidence type="ECO:0000313" key="12">
    <source>
        <dbReference type="EMBL" id="CAG6759877.1"/>
    </source>
</evidence>
<dbReference type="Pfam" id="PF00041">
    <property type="entry name" value="fn3"/>
    <property type="match status" value="1"/>
</dbReference>
<dbReference type="EMBL" id="HBUF01554198">
    <property type="protein sequence ID" value="CAG6759877.1"/>
    <property type="molecule type" value="Transcribed_RNA"/>
</dbReference>
<dbReference type="Gene3D" id="2.60.40.10">
    <property type="entry name" value="Immunoglobulins"/>
    <property type="match status" value="5"/>
</dbReference>
<dbReference type="PROSITE" id="PS50026">
    <property type="entry name" value="EGF_3"/>
    <property type="match status" value="1"/>
</dbReference>
<dbReference type="GO" id="GO:0016301">
    <property type="term" value="F:kinase activity"/>
    <property type="evidence" value="ECO:0007669"/>
    <property type="project" value="UniProtKB-KW"/>
</dbReference>
<dbReference type="InterPro" id="IPR003961">
    <property type="entry name" value="FN3_dom"/>
</dbReference>
<evidence type="ECO:0000256" key="2">
    <source>
        <dbReference type="ARBA" id="ARBA00022536"/>
    </source>
</evidence>
<feature type="domain" description="Fibronectin type-III" evidence="10">
    <location>
        <begin position="1031"/>
        <end position="1132"/>
    </location>
</feature>
<keyword evidence="3" id="KW-0677">Repeat</keyword>